<protein>
    <submittedName>
        <fullName evidence="2">Alpha/beta fold hydrolase</fullName>
    </submittedName>
</protein>
<dbReference type="InterPro" id="IPR029058">
    <property type="entry name" value="AB_hydrolase_fold"/>
</dbReference>
<keyword evidence="3" id="KW-1185">Reference proteome</keyword>
<gene>
    <name evidence="2" type="ORF">D3878_21625</name>
</gene>
<dbReference type="SUPFAM" id="SSF53474">
    <property type="entry name" value="alpha/beta-Hydrolases"/>
    <property type="match status" value="1"/>
</dbReference>
<dbReference type="Proteomes" id="UP000266327">
    <property type="component" value="Unassembled WGS sequence"/>
</dbReference>
<dbReference type="OrthoDB" id="9798884at2"/>
<dbReference type="RefSeq" id="WP_119787354.1">
    <property type="nucleotide sequence ID" value="NZ_QYUQ01000002.1"/>
</dbReference>
<dbReference type="Pfam" id="PF12697">
    <property type="entry name" value="Abhydrolase_6"/>
    <property type="match status" value="1"/>
</dbReference>
<keyword evidence="2" id="KW-0378">Hydrolase</keyword>
<dbReference type="PANTHER" id="PTHR12277">
    <property type="entry name" value="ALPHA/BETA HYDROLASE DOMAIN-CONTAINING PROTEIN"/>
    <property type="match status" value="1"/>
</dbReference>
<dbReference type="PANTHER" id="PTHR12277:SF81">
    <property type="entry name" value="PROTEIN ABHD13"/>
    <property type="match status" value="1"/>
</dbReference>
<name>A0A3A3GAS4_9BURK</name>
<accession>A0A3A3GAS4</accession>
<reference evidence="3" key="1">
    <citation type="submission" date="2018-09" db="EMBL/GenBank/DDBJ databases">
        <authorList>
            <person name="Zhu H."/>
        </authorList>
    </citation>
    <scope>NUCLEOTIDE SEQUENCE [LARGE SCALE GENOMIC DNA]</scope>
    <source>
        <strain evidence="3">K1S02-23</strain>
    </source>
</reference>
<dbReference type="InterPro" id="IPR000073">
    <property type="entry name" value="AB_hydrolase_1"/>
</dbReference>
<dbReference type="GO" id="GO:0016787">
    <property type="term" value="F:hydrolase activity"/>
    <property type="evidence" value="ECO:0007669"/>
    <property type="project" value="UniProtKB-KW"/>
</dbReference>
<sequence length="256" mass="27390">MLKLAAALFSFTALLYLGACGYLYANQRSLLYYPTPAAPAPGAERIALRSDGETLQILRAGPAQGSALIYFGGNAQDVSRLIPLFVKAFPGRSVYLVNYRGYGGSSGSPSEAALLRDAVTVFDFVRSRHPDVAVIGQSLGSGVAVFLATVRQIARLVLITPYDSIETVAKNSFPQFPVSLLLKDKFLSSTRAASVRSPTLILLAERDEVIPRASSDALIASFHWLRPVVEVVGGTTHDSVCAADACLKRLADFLHG</sequence>
<feature type="domain" description="AB hydrolase-1" evidence="1">
    <location>
        <begin position="87"/>
        <end position="182"/>
    </location>
</feature>
<comment type="caution">
    <text evidence="2">The sequence shown here is derived from an EMBL/GenBank/DDBJ whole genome shotgun (WGS) entry which is preliminary data.</text>
</comment>
<dbReference type="AlphaFoldDB" id="A0A3A3GAS4"/>
<evidence type="ECO:0000313" key="2">
    <source>
        <dbReference type="EMBL" id="RJG03869.1"/>
    </source>
</evidence>
<dbReference type="EMBL" id="QYUQ01000002">
    <property type="protein sequence ID" value="RJG03869.1"/>
    <property type="molecule type" value="Genomic_DNA"/>
</dbReference>
<proteinExistence type="predicted"/>
<dbReference type="Gene3D" id="3.40.50.1820">
    <property type="entry name" value="alpha/beta hydrolase"/>
    <property type="match status" value="1"/>
</dbReference>
<evidence type="ECO:0000313" key="3">
    <source>
        <dbReference type="Proteomes" id="UP000266327"/>
    </source>
</evidence>
<evidence type="ECO:0000259" key="1">
    <source>
        <dbReference type="Pfam" id="PF12697"/>
    </source>
</evidence>
<organism evidence="2 3">
    <name type="scientific">Noviherbaspirillum sedimenti</name>
    <dbReference type="NCBI Taxonomy" id="2320865"/>
    <lineage>
        <taxon>Bacteria</taxon>
        <taxon>Pseudomonadati</taxon>
        <taxon>Pseudomonadota</taxon>
        <taxon>Betaproteobacteria</taxon>
        <taxon>Burkholderiales</taxon>
        <taxon>Oxalobacteraceae</taxon>
        <taxon>Noviherbaspirillum</taxon>
    </lineage>
</organism>